<dbReference type="Gene3D" id="2.60.40.4070">
    <property type="match status" value="1"/>
</dbReference>
<dbReference type="InterPro" id="IPR026444">
    <property type="entry name" value="Secre_tail"/>
</dbReference>
<comment type="caution">
    <text evidence="2">The sequence shown here is derived from an EMBL/GenBank/DDBJ whole genome shotgun (WGS) entry which is preliminary data.</text>
</comment>
<dbReference type="Pfam" id="PF18962">
    <property type="entry name" value="Por_Secre_tail"/>
    <property type="match status" value="1"/>
</dbReference>
<accession>A0A7V1EHR8</accession>
<sequence length="253" mass="28758">MNKIKLLIITFTFVLPLFGQYSFDFTCVSDTFQTGTDYFAYYFRLTNTGTLPDTYAFDCRVIDSVPGWFEIYCAGGQCAEPGIILYDYLTPGAVDTGIDISVYTAQNVWGTEKINLLVWSLHNPGLRDSINVYAAMEQSVNETERIILHQNQPKLEIYPNPFKNHLQIKYQIGKVDQNFLQGSMVLSKPEVNLAIYDVSGRMIKKFNHLTNYQFNEIRWPGDDDSGNILPDGVYIICVEANGIKTNKVVVKLK</sequence>
<protein>
    <submittedName>
        <fullName evidence="2">T9SS type A sorting domain-containing protein</fullName>
    </submittedName>
</protein>
<proteinExistence type="predicted"/>
<evidence type="ECO:0000313" key="2">
    <source>
        <dbReference type="EMBL" id="HDY58846.1"/>
    </source>
</evidence>
<reference evidence="2" key="1">
    <citation type="journal article" date="2020" name="mSystems">
        <title>Genome- and Community-Level Interaction Insights into Carbon Utilization and Element Cycling Functions of Hydrothermarchaeota in Hydrothermal Sediment.</title>
        <authorList>
            <person name="Zhou Z."/>
            <person name="Liu Y."/>
            <person name="Xu W."/>
            <person name="Pan J."/>
            <person name="Luo Z.H."/>
            <person name="Li M."/>
        </authorList>
    </citation>
    <scope>NUCLEOTIDE SEQUENCE [LARGE SCALE GENOMIC DNA]</scope>
    <source>
        <strain evidence="2">SpSt-258</strain>
    </source>
</reference>
<dbReference type="EMBL" id="DSKY01000014">
    <property type="protein sequence ID" value="HDY58846.1"/>
    <property type="molecule type" value="Genomic_DNA"/>
</dbReference>
<organism evidence="2">
    <name type="scientific">candidate division WOR-3 bacterium</name>
    <dbReference type="NCBI Taxonomy" id="2052148"/>
    <lineage>
        <taxon>Bacteria</taxon>
        <taxon>Bacteria division WOR-3</taxon>
    </lineage>
</organism>
<evidence type="ECO:0000259" key="1">
    <source>
        <dbReference type="Pfam" id="PF18962"/>
    </source>
</evidence>
<feature type="domain" description="Secretion system C-terminal sorting" evidence="1">
    <location>
        <begin position="157"/>
        <end position="250"/>
    </location>
</feature>
<dbReference type="NCBIfam" id="TIGR04183">
    <property type="entry name" value="Por_Secre_tail"/>
    <property type="match status" value="1"/>
</dbReference>
<dbReference type="AlphaFoldDB" id="A0A7V1EHR8"/>
<name>A0A7V1EHR8_UNCW3</name>
<gene>
    <name evidence="2" type="ORF">ENP86_04760</name>
</gene>